<keyword evidence="3" id="KW-1185">Reference proteome</keyword>
<evidence type="ECO:0000313" key="3">
    <source>
        <dbReference type="Proteomes" id="UP001642484"/>
    </source>
</evidence>
<protein>
    <submittedName>
        <fullName evidence="2">Uncharacterized protein</fullName>
    </submittedName>
</protein>
<feature type="region of interest" description="Disordered" evidence="1">
    <location>
        <begin position="1322"/>
        <end position="1355"/>
    </location>
</feature>
<evidence type="ECO:0000256" key="1">
    <source>
        <dbReference type="SAM" id="MobiDB-lite"/>
    </source>
</evidence>
<name>A0ABP0KHL3_9DINO</name>
<dbReference type="Proteomes" id="UP001642484">
    <property type="component" value="Unassembled WGS sequence"/>
</dbReference>
<gene>
    <name evidence="2" type="ORF">CCMP2556_LOCUS16111</name>
</gene>
<accession>A0ABP0KHL3</accession>
<feature type="region of interest" description="Disordered" evidence="1">
    <location>
        <begin position="1410"/>
        <end position="1432"/>
    </location>
</feature>
<sequence length="1432" mass="159833">MVDHMLQQLDPALTSSCEKDIRALFSRLTRSTETLLCFAGDIIDMKDQCCLVNILSFREGRGIDLASKGEQMVIQFPPRDPRMLRFVVGSSIQVIFPVWDRDPGRCSLDTKTIVLPIPDLEKCLSWNMIHLFAGGFCGWSHAASWLNSSDLNVGIATEVAIDSDWVAAHTLAKTHGIQVKGIFATLDLCDGDFRFHDPLRYIIMLGAVHQVAIPTKLDLAFAILGNAVSVPQSLLALLIGFAVVTDEQIPLLPTVRRIWDDVPTAWNLCAIVEGNFILLLQPQELMKRIPLSWHEEGNGGSLAFDFIVELEGRTSAVVVDGMHRICDLLAQRLLIPSHHWIDVKLEPVDEIQEPANIVGVVRQHSGSWRLFLKGTMFARVCFQRIPSSVVDAPPFALLPPQGNVALGFSKASSCPPPPPVVSPTLAINVLDLHEDDDVLQGWVKKVKLHEATSIIENPRFARDCELEQLEIRAMWNGRTLSADLYITTTELQGRTVDQFVDQEICFAQRVPAQNFRRLMCAAFLLYPSLDPEIRRQTVIICEADDVPHVTHQVTLSAPYTRADFFGMVSRVLSPKFHNNQPFVADSKALCHLDVITYSFETLIRCGGARDHEDCASLTLAAPASLHQRLNFAAQTHGWLATDEFTHIAMWLRWNSADARVLDPIYWELRGTEIIPRGAAPVIAPDRPTFIPVLLSAHWFGIEISEPFRNPTITIVQLSPTLTTQVVAIAARWLQRPVGMVNDVIICSPNPADMCGWTLAFRWTSALALHRVFFLRQHEVENALFSDERLKDVITSSMTAWESSGAPEHLVQFAQHVRIHFLTGLLASPGGAFLSRLDTVAAGLQPGIRGFGVPVEVDYHESLAEYHVRRIDDFLEQPLWLASDELNFWLHLLRVSNPTVGFGPALSWNRSTLTLHSIAGIPFDLRAYDQTFLVIEIHGHWALLSVFRETDQWFFILHSVQQDNATLHALVRAVAHLWHLAPAECHPAPHYLNQPPGFCGWAIIQVLAARFHLVCHPLSPAQRSQIERAEIGHRVQEVLDEMSIAADNVTRGTALRTLAENARAQYLAYILFHKGDHEYCSAGMSDQVSCVNDCLTWSMMDSAMLYSAVSARLALEATSLYGFRINSKLPGTQGVNPTPYQVQCVLKTPKASRAFLLEASGREGAFLRDYLHQDAESKLFDTTVVPRFWDLTQGGFQDAVKTTQGLEGHAGLVMTRRGVALRVWISHIAAARRRLLPLDSRLCEDNMSTVPRFPYVSSGWPTEAQAINVIQAIKAATGQAVVPSRAYRQAGVHHWLVMFQEKPTKLSFALKVNDKESEILLSPQASWQPSKGKGKGRTKTGPTVQIGPEARKDLTPAFQSAEKDRLDKLEGKFNVLESKVAKVEDKQDHLDHKLDSRFNEIGDQLRQLLQLSHPRDRPVSGETPPPKHLKPGL</sequence>
<evidence type="ECO:0000313" key="2">
    <source>
        <dbReference type="EMBL" id="CAK9025743.1"/>
    </source>
</evidence>
<reference evidence="2 3" key="1">
    <citation type="submission" date="2024-02" db="EMBL/GenBank/DDBJ databases">
        <authorList>
            <person name="Chen Y."/>
            <person name="Shah S."/>
            <person name="Dougan E. K."/>
            <person name="Thang M."/>
            <person name="Chan C."/>
        </authorList>
    </citation>
    <scope>NUCLEOTIDE SEQUENCE [LARGE SCALE GENOMIC DNA]</scope>
</reference>
<proteinExistence type="predicted"/>
<comment type="caution">
    <text evidence="2">The sequence shown here is derived from an EMBL/GenBank/DDBJ whole genome shotgun (WGS) entry which is preliminary data.</text>
</comment>
<organism evidence="2 3">
    <name type="scientific">Durusdinium trenchii</name>
    <dbReference type="NCBI Taxonomy" id="1381693"/>
    <lineage>
        <taxon>Eukaryota</taxon>
        <taxon>Sar</taxon>
        <taxon>Alveolata</taxon>
        <taxon>Dinophyceae</taxon>
        <taxon>Suessiales</taxon>
        <taxon>Symbiodiniaceae</taxon>
        <taxon>Durusdinium</taxon>
    </lineage>
</organism>
<dbReference type="EMBL" id="CAXAMN010008558">
    <property type="protein sequence ID" value="CAK9025743.1"/>
    <property type="molecule type" value="Genomic_DNA"/>
</dbReference>